<dbReference type="AlphaFoldDB" id="A0A382WFV2"/>
<sequence length="81" mass="9805">TSRTKDRPRWWFWEYWRMSKFKVVGHSFDLEVYQEVLTDPDKGTTEFDEVGVYSANSIIHLLWIVFKHRFGHLIAGEGWRD</sequence>
<feature type="non-terminal residue" evidence="1">
    <location>
        <position position="1"/>
    </location>
</feature>
<proteinExistence type="predicted"/>
<organism evidence="1">
    <name type="scientific">marine metagenome</name>
    <dbReference type="NCBI Taxonomy" id="408172"/>
    <lineage>
        <taxon>unclassified sequences</taxon>
        <taxon>metagenomes</taxon>
        <taxon>ecological metagenomes</taxon>
    </lineage>
</organism>
<dbReference type="EMBL" id="UINC01159398">
    <property type="protein sequence ID" value="SVD57460.1"/>
    <property type="molecule type" value="Genomic_DNA"/>
</dbReference>
<protein>
    <submittedName>
        <fullName evidence="1">Uncharacterized protein</fullName>
    </submittedName>
</protein>
<gene>
    <name evidence="1" type="ORF">METZ01_LOCUS410314</name>
</gene>
<name>A0A382WFV2_9ZZZZ</name>
<reference evidence="1" key="1">
    <citation type="submission" date="2018-05" db="EMBL/GenBank/DDBJ databases">
        <authorList>
            <person name="Lanie J.A."/>
            <person name="Ng W.-L."/>
            <person name="Kazmierczak K.M."/>
            <person name="Andrzejewski T.M."/>
            <person name="Davidsen T.M."/>
            <person name="Wayne K.J."/>
            <person name="Tettelin H."/>
            <person name="Glass J.I."/>
            <person name="Rusch D."/>
            <person name="Podicherti R."/>
            <person name="Tsui H.-C.T."/>
            <person name="Winkler M.E."/>
        </authorList>
    </citation>
    <scope>NUCLEOTIDE SEQUENCE</scope>
</reference>
<evidence type="ECO:0000313" key="1">
    <source>
        <dbReference type="EMBL" id="SVD57460.1"/>
    </source>
</evidence>
<accession>A0A382WFV2</accession>